<dbReference type="InterPro" id="IPR015422">
    <property type="entry name" value="PyrdxlP-dep_Trfase_small"/>
</dbReference>
<dbReference type="SUPFAM" id="SSF53383">
    <property type="entry name" value="PLP-dependent transferases"/>
    <property type="match status" value="1"/>
</dbReference>
<organism evidence="4">
    <name type="scientific">Microvirga ossetica</name>
    <dbReference type="NCBI Taxonomy" id="1882682"/>
    <lineage>
        <taxon>Bacteria</taxon>
        <taxon>Pseudomonadati</taxon>
        <taxon>Pseudomonadota</taxon>
        <taxon>Alphaproteobacteria</taxon>
        <taxon>Hyphomicrobiales</taxon>
        <taxon>Methylobacteriaceae</taxon>
        <taxon>Microvirga</taxon>
    </lineage>
</organism>
<evidence type="ECO:0000256" key="3">
    <source>
        <dbReference type="ARBA" id="ARBA00022898"/>
    </source>
</evidence>
<accession>A0A1B2ED45</accession>
<dbReference type="Gene3D" id="3.90.1150.10">
    <property type="entry name" value="Aspartate Aminotransferase, domain 1"/>
    <property type="match status" value="1"/>
</dbReference>
<dbReference type="GO" id="GO:0008483">
    <property type="term" value="F:transaminase activity"/>
    <property type="evidence" value="ECO:0007669"/>
    <property type="project" value="UniProtKB-KW"/>
</dbReference>
<name>A0A1B2ED45_9HYPH</name>
<reference evidence="4" key="1">
    <citation type="submission" date="2016-07" db="EMBL/GenBank/DDBJ databases">
        <title>Microvirga ossetica sp. nov. a new species of rhizobia isolated from root nodules of the legume species Vicia alpestris Steven originated from North Ossetia region in the Caucasus.</title>
        <authorList>
            <person name="Safronova V.I."/>
            <person name="Kuznetsova I.G."/>
            <person name="Sazanova A.L."/>
            <person name="Belimov A."/>
            <person name="Andronov E."/>
            <person name="Osledkin Y.S."/>
            <person name="Onishchuk O.P."/>
            <person name="Kurchak O.N."/>
            <person name="Shaposhnikov A.I."/>
            <person name="Willems A."/>
            <person name="Tikhonovich I.A."/>
        </authorList>
    </citation>
    <scope>NUCLEOTIDE SEQUENCE [LARGE SCALE GENOMIC DNA]</scope>
    <source>
        <strain evidence="4">V5/3M</strain>
    </source>
</reference>
<keyword evidence="1" id="KW-0662">Pyridine nucleotide biosynthesis</keyword>
<keyword evidence="4" id="KW-0808">Transferase</keyword>
<dbReference type="RefSeq" id="WP_099508916.1">
    <property type="nucleotide sequence ID" value="NZ_CP016616.1"/>
</dbReference>
<keyword evidence="2" id="KW-0378">Hydrolase</keyword>
<dbReference type="Pfam" id="PF22580">
    <property type="entry name" value="KYNU_C"/>
    <property type="match status" value="1"/>
</dbReference>
<dbReference type="GO" id="GO:0030170">
    <property type="term" value="F:pyridoxal phosphate binding"/>
    <property type="evidence" value="ECO:0007669"/>
    <property type="project" value="InterPro"/>
</dbReference>
<protein>
    <submittedName>
        <fullName evidence="4">Aminotransferase V</fullName>
    </submittedName>
</protein>
<dbReference type="InterPro" id="IPR015421">
    <property type="entry name" value="PyrdxlP-dep_Trfase_major"/>
</dbReference>
<dbReference type="OrthoDB" id="5501089at2"/>
<dbReference type="AlphaFoldDB" id="A0A1B2ED45"/>
<dbReference type="KEGG" id="moc:BB934_06495"/>
<dbReference type="GO" id="GO:0005737">
    <property type="term" value="C:cytoplasm"/>
    <property type="evidence" value="ECO:0007669"/>
    <property type="project" value="InterPro"/>
</dbReference>
<proteinExistence type="predicted"/>
<dbReference type="InterPro" id="IPR010111">
    <property type="entry name" value="Kynureninase"/>
</dbReference>
<dbReference type="InterPro" id="IPR015424">
    <property type="entry name" value="PyrdxlP-dep_Trfase"/>
</dbReference>
<dbReference type="Gene3D" id="3.40.640.10">
    <property type="entry name" value="Type I PLP-dependent aspartate aminotransferase-like (Major domain)"/>
    <property type="match status" value="1"/>
</dbReference>
<dbReference type="EMBL" id="CP016616">
    <property type="protein sequence ID" value="ANY77926.1"/>
    <property type="molecule type" value="Genomic_DNA"/>
</dbReference>
<evidence type="ECO:0000256" key="2">
    <source>
        <dbReference type="ARBA" id="ARBA00022801"/>
    </source>
</evidence>
<dbReference type="GO" id="GO:0030429">
    <property type="term" value="F:kynureninase activity"/>
    <property type="evidence" value="ECO:0007669"/>
    <property type="project" value="InterPro"/>
</dbReference>
<dbReference type="GO" id="GO:0006569">
    <property type="term" value="P:L-tryptophan catabolic process"/>
    <property type="evidence" value="ECO:0007669"/>
    <property type="project" value="InterPro"/>
</dbReference>
<keyword evidence="3" id="KW-0663">Pyridoxal phosphate</keyword>
<gene>
    <name evidence="4" type="ORF">BB934_06495</name>
</gene>
<sequence>MLDLRSQFSRFLNTEPDRLHFAAHSHHPWPDVTREAQAQAWDDAARLMDDKWEHVLGPVLDEFRGHVAEHLNLSDPSTIAVAPNTHEFLKRLLSCFPADRPIRILTSDGEFHSFTRQIARLEEERLVEVTRVPAAPFVTFEDRFYSAAQEGFDLVFVSQVFFNSGFALDGRYLAECNRDGAMIVIDGYHGFMARPTDLGSVADRVFYIAGGYKYAMAGEGACFMHCPPGWGLRPRDTGWYAAFGHLAGAQDGQVGYSDDGWRFMGATFDPSGLYRFNAVMRWLADEGITPGIIHAHARALQQHFLHRIASSALFEHTSLVVPAEEMRRGNFLTFETPQAQAIHNDLKELRVVTDVRGQRLRLGFGIYQTEEEVDDLIRRIDEAGALESLPFNTSSAA</sequence>
<keyword evidence="4" id="KW-0032">Aminotransferase</keyword>
<evidence type="ECO:0000256" key="1">
    <source>
        <dbReference type="ARBA" id="ARBA00022642"/>
    </source>
</evidence>
<dbReference type="GO" id="GO:0009435">
    <property type="term" value="P:NAD+ biosynthetic process"/>
    <property type="evidence" value="ECO:0007669"/>
    <property type="project" value="InterPro"/>
</dbReference>
<evidence type="ECO:0000313" key="4">
    <source>
        <dbReference type="EMBL" id="ANY77926.1"/>
    </source>
</evidence>